<feature type="compositionally biased region" description="Acidic residues" evidence="2">
    <location>
        <begin position="171"/>
        <end position="182"/>
    </location>
</feature>
<organism evidence="3 4">
    <name type="scientific">Miscanthus lutarioriparius</name>
    <dbReference type="NCBI Taxonomy" id="422564"/>
    <lineage>
        <taxon>Eukaryota</taxon>
        <taxon>Viridiplantae</taxon>
        <taxon>Streptophyta</taxon>
        <taxon>Embryophyta</taxon>
        <taxon>Tracheophyta</taxon>
        <taxon>Spermatophyta</taxon>
        <taxon>Magnoliopsida</taxon>
        <taxon>Liliopsida</taxon>
        <taxon>Poales</taxon>
        <taxon>Poaceae</taxon>
        <taxon>PACMAD clade</taxon>
        <taxon>Panicoideae</taxon>
        <taxon>Andropogonodae</taxon>
        <taxon>Andropogoneae</taxon>
        <taxon>Saccharinae</taxon>
        <taxon>Miscanthus</taxon>
    </lineage>
</organism>
<name>A0A811R3X0_9POAL</name>
<feature type="region of interest" description="Disordered" evidence="2">
    <location>
        <begin position="37"/>
        <end position="79"/>
    </location>
</feature>
<dbReference type="InterPro" id="IPR012870">
    <property type="entry name" value="DUF1666"/>
</dbReference>
<dbReference type="OrthoDB" id="1911656at2759"/>
<feature type="compositionally biased region" description="Acidic residues" evidence="2">
    <location>
        <begin position="207"/>
        <end position="221"/>
    </location>
</feature>
<dbReference type="PANTHER" id="PTHR46702:SF1">
    <property type="entry name" value="DUF1666 FAMILY PROTEIN (DUF1666)"/>
    <property type="match status" value="1"/>
</dbReference>
<accession>A0A811R3X0</accession>
<feature type="coiled-coil region" evidence="1">
    <location>
        <begin position="459"/>
        <end position="486"/>
    </location>
</feature>
<keyword evidence="4" id="KW-1185">Reference proteome</keyword>
<dbReference type="Proteomes" id="UP000604825">
    <property type="component" value="Unassembled WGS sequence"/>
</dbReference>
<keyword evidence="1" id="KW-0175">Coiled coil</keyword>
<dbReference type="Pfam" id="PF07891">
    <property type="entry name" value="DUF1666"/>
    <property type="match status" value="1"/>
</dbReference>
<feature type="region of interest" description="Disordered" evidence="2">
    <location>
        <begin position="157"/>
        <end position="182"/>
    </location>
</feature>
<evidence type="ECO:0000313" key="4">
    <source>
        <dbReference type="Proteomes" id="UP000604825"/>
    </source>
</evidence>
<evidence type="ECO:0000256" key="1">
    <source>
        <dbReference type="SAM" id="Coils"/>
    </source>
</evidence>
<dbReference type="PANTHER" id="PTHR46702">
    <property type="entry name" value="DNA LIGASE (DUF1666)-RELATED"/>
    <property type="match status" value="1"/>
</dbReference>
<gene>
    <name evidence="3" type="ORF">NCGR_LOCUS48059</name>
</gene>
<evidence type="ECO:0000256" key="2">
    <source>
        <dbReference type="SAM" id="MobiDB-lite"/>
    </source>
</evidence>
<proteinExistence type="predicted"/>
<feature type="region of interest" description="Disordered" evidence="2">
    <location>
        <begin position="207"/>
        <end position="229"/>
    </location>
</feature>
<dbReference type="AlphaFoldDB" id="A0A811R3X0"/>
<reference evidence="3" key="1">
    <citation type="submission" date="2020-10" db="EMBL/GenBank/DDBJ databases">
        <authorList>
            <person name="Han B."/>
            <person name="Lu T."/>
            <person name="Zhao Q."/>
            <person name="Huang X."/>
            <person name="Zhao Y."/>
        </authorList>
    </citation>
    <scope>NUCLEOTIDE SEQUENCE</scope>
</reference>
<feature type="compositionally biased region" description="Polar residues" evidence="2">
    <location>
        <begin position="40"/>
        <end position="55"/>
    </location>
</feature>
<dbReference type="EMBL" id="CAJGYO010000013">
    <property type="protein sequence ID" value="CAD6264754.1"/>
    <property type="molecule type" value="Genomic_DNA"/>
</dbReference>
<protein>
    <submittedName>
        <fullName evidence="3">Uncharacterized protein</fullName>
    </submittedName>
</protein>
<comment type="caution">
    <text evidence="3">The sequence shown here is derived from an EMBL/GenBank/DDBJ whole genome shotgun (WGS) entry which is preliminary data.</text>
</comment>
<evidence type="ECO:0000313" key="3">
    <source>
        <dbReference type="EMBL" id="CAD6264754.1"/>
    </source>
</evidence>
<sequence length="549" mass="61652">MARPTPPPAAFHISKSLLGLGGLQDTHIPTSPYVFGMWRTGQSRRPSRQEQTPTPTVLKPRLQATTKPAAQRRPLRERGLTIHGDAGRRRRLAVAAVNRLPPWREFRPAGKSRGGLGFGGSCGASGWIDPAFELRRASGLEEQKPDIGEGNNAEAAVAAEGPGVGAGNGVVEEEEEEEDDDDFITNEVKRRLKELRKNSFMVLIPEEECGELEEDGGEEEGGSPREWLESGVGDGFPLCGFDLLYDKYCERMLVFHKMIAQLMKDPESMNMSKKSPRSASKLASTLRSLSFKRKDELPEDCEQLQQQQSEDDPYQTLETAYVAHVSLSWEALHCTYVHLSLIVAAQPDNPTTYCSAAQAFQQFQVLLQRFIENESFEHGTRVEIYARSRSLLSKLLQVPTFQVADRKDNTEDQMEPAISAPDLIKLLEESILTFRLFLKKDKRKSSVLMSAHGHTGSSIQQVQSSLDKKEAKVKELLKKKKGWKSKTWPGTMEEVQLLFALIDIKVVSWVLRMGKLSKEQLLWCEEKMSKVDLTENRLRRDGSPILFPC</sequence>